<name>D5WGB4_PARAM</name>
<keyword evidence="1" id="KW-0812">Transmembrane</keyword>
<feature type="transmembrane region" description="Helical" evidence="1">
    <location>
        <begin position="44"/>
        <end position="64"/>
    </location>
</feature>
<feature type="transmembrane region" description="Helical" evidence="1">
    <location>
        <begin position="132"/>
        <end position="154"/>
    </location>
</feature>
<feature type="transmembrane region" description="Helical" evidence="1">
    <location>
        <begin position="76"/>
        <end position="100"/>
    </location>
</feature>
<evidence type="ECO:0000256" key="1">
    <source>
        <dbReference type="SAM" id="Phobius"/>
    </source>
</evidence>
<dbReference type="GeneID" id="301094805"/>
<sequence>MAFAGASAMWWTWFGESILDIANPVWQFRLDAYGADTVDERLDLAFGLSLLVAAVAVSGLLAYGYRQWVRSTGSNFDFYASLLAFDATALLLLANAFWWFEYMSSVINASHPLWTWLKSTYGADRAYRLLDWAFPATSIAILAFVMSGTCYAIASHRRSLV</sequence>
<protein>
    <submittedName>
        <fullName evidence="2">Uncharacterized protein</fullName>
    </submittedName>
</protein>
<evidence type="ECO:0000313" key="3">
    <source>
        <dbReference type="Proteomes" id="UP000002190"/>
    </source>
</evidence>
<dbReference type="RefSeq" id="WP_013091335.1">
    <property type="nucleotide sequence ID" value="NC_014118.1"/>
</dbReference>
<dbReference type="HOGENOM" id="CLU_1640628_0_0_4"/>
<dbReference type="AlphaFoldDB" id="D5WGB4"/>
<gene>
    <name evidence="2" type="ordered locus">BC1002_3500</name>
</gene>
<keyword evidence="1" id="KW-1133">Transmembrane helix</keyword>
<dbReference type="Proteomes" id="UP000002190">
    <property type="component" value="Chromosome 2"/>
</dbReference>
<reference evidence="3" key="1">
    <citation type="submission" date="2010-04" db="EMBL/GenBank/DDBJ databases">
        <title>Complete sequence of chromosome 2 of Burkholderia sp. CCGE1002.</title>
        <authorList>
            <consortium name="US DOE Joint Genome Institute"/>
            <person name="Lucas S."/>
            <person name="Copeland A."/>
            <person name="Lapidus A."/>
            <person name="Cheng J.-F."/>
            <person name="Bruce D."/>
            <person name="Goodwin L."/>
            <person name="Pitluck S."/>
            <person name="Chertkov O."/>
            <person name="Detter J.C."/>
            <person name="Han C."/>
            <person name="Tapia R."/>
            <person name="Land M."/>
            <person name="Hauser L."/>
            <person name="Kyrpides N."/>
            <person name="Ovchinnikova G."/>
            <person name="Martinez-Romero E."/>
            <person name="Hernandez M.A.R."/>
            <person name="Tiedje J.M."/>
            <person name="Woyke T."/>
        </authorList>
    </citation>
    <scope>NUCLEOTIDE SEQUENCE [LARGE SCALE GENOMIC DNA]</scope>
    <source>
        <strain evidence="3">CCGE1002</strain>
    </source>
</reference>
<dbReference type="KEGG" id="bge:BC1002_3500"/>
<proteinExistence type="predicted"/>
<organism evidence="2 3">
    <name type="scientific">Paraburkholderia atlantica</name>
    <dbReference type="NCBI Taxonomy" id="2654982"/>
    <lineage>
        <taxon>Bacteria</taxon>
        <taxon>Pseudomonadati</taxon>
        <taxon>Pseudomonadota</taxon>
        <taxon>Betaproteobacteria</taxon>
        <taxon>Burkholderiales</taxon>
        <taxon>Burkholderiaceae</taxon>
        <taxon>Paraburkholderia</taxon>
    </lineage>
</organism>
<evidence type="ECO:0000313" key="2">
    <source>
        <dbReference type="EMBL" id="ADG17533.1"/>
    </source>
</evidence>
<dbReference type="EMBL" id="CP002014">
    <property type="protein sequence ID" value="ADG17533.1"/>
    <property type="molecule type" value="Genomic_DNA"/>
</dbReference>
<keyword evidence="1" id="KW-0472">Membrane</keyword>
<reference evidence="2 3" key="2">
    <citation type="journal article" date="2012" name="J. Bacteriol.">
        <title>Genome Sequences of Burkholderia sp. Strains CCGE1002 and H160, Isolated from Legume Nodules in Mexico and Brazil.</title>
        <authorList>
            <person name="Ormeno-Orrillo E."/>
            <person name="Rogel M.A."/>
            <person name="Chueire L.M."/>
            <person name="Tiedje J.M."/>
            <person name="Martinez-Romero E."/>
            <person name="Hungria M."/>
        </authorList>
    </citation>
    <scope>NUCLEOTIDE SEQUENCE [LARGE SCALE GENOMIC DNA]</scope>
    <source>
        <strain evidence="2 3">CCGE1002</strain>
    </source>
</reference>
<accession>D5WGB4</accession>